<dbReference type="PANTHER" id="PTHR46300:SF1">
    <property type="entry name" value="P450, PUTATIVE (EUROFUNG)-RELATED"/>
    <property type="match status" value="1"/>
</dbReference>
<comment type="similarity">
    <text evidence="2">Belongs to the cytochrome P450 family.</text>
</comment>
<dbReference type="KEGG" id="mrr:Moror_8515"/>
<evidence type="ECO:0000256" key="6">
    <source>
        <dbReference type="ARBA" id="ARBA00023004"/>
    </source>
</evidence>
<evidence type="ECO:0000313" key="9">
    <source>
        <dbReference type="EMBL" id="ESK80776.1"/>
    </source>
</evidence>
<dbReference type="Proteomes" id="UP000017559">
    <property type="component" value="Unassembled WGS sequence"/>
</dbReference>
<evidence type="ECO:0000256" key="2">
    <source>
        <dbReference type="ARBA" id="ARBA00010617"/>
    </source>
</evidence>
<dbReference type="InterPro" id="IPR036396">
    <property type="entry name" value="Cyt_P450_sf"/>
</dbReference>
<dbReference type="PANTHER" id="PTHR46300">
    <property type="entry name" value="P450, PUTATIVE (EUROFUNG)-RELATED-RELATED"/>
    <property type="match status" value="1"/>
</dbReference>
<evidence type="ECO:0000256" key="8">
    <source>
        <dbReference type="SAM" id="Phobius"/>
    </source>
</evidence>
<keyword evidence="10" id="KW-1185">Reference proteome</keyword>
<sequence length="135" mass="15853">MKKEIHLKVNLHNEWQHHLKGSLQQLERFIISLKFQQFFQSTQLYTLSAITLGAAVIYLLKKRTLLNLPSGPPRKWLIGNALDFPRLQTWFKFTKWRDQYKDVIYAEALGKPMVILNTLEATNDLLEKHASNFTN</sequence>
<dbReference type="AlphaFoldDB" id="V2WJR4"/>
<proteinExistence type="inferred from homology"/>
<gene>
    <name evidence="9" type="ORF">Moror_8515</name>
</gene>
<dbReference type="EMBL" id="AWSO01003004">
    <property type="protein sequence ID" value="ESK80776.1"/>
    <property type="molecule type" value="Genomic_DNA"/>
</dbReference>
<dbReference type="InterPro" id="IPR050364">
    <property type="entry name" value="Cytochrome_P450_fung"/>
</dbReference>
<dbReference type="GO" id="GO:0004497">
    <property type="term" value="F:monooxygenase activity"/>
    <property type="evidence" value="ECO:0007669"/>
    <property type="project" value="UniProtKB-KW"/>
</dbReference>
<comment type="cofactor">
    <cofactor evidence="1">
        <name>heme</name>
        <dbReference type="ChEBI" id="CHEBI:30413"/>
    </cofactor>
</comment>
<keyword evidence="3" id="KW-0349">Heme</keyword>
<keyword evidence="4" id="KW-0479">Metal-binding</keyword>
<dbReference type="GO" id="GO:0016705">
    <property type="term" value="F:oxidoreductase activity, acting on paired donors, with incorporation or reduction of molecular oxygen"/>
    <property type="evidence" value="ECO:0007669"/>
    <property type="project" value="InterPro"/>
</dbReference>
<organism evidence="9 10">
    <name type="scientific">Moniliophthora roreri (strain MCA 2997)</name>
    <name type="common">Cocoa frosty pod rot fungus</name>
    <name type="synonym">Crinipellis roreri</name>
    <dbReference type="NCBI Taxonomy" id="1381753"/>
    <lineage>
        <taxon>Eukaryota</taxon>
        <taxon>Fungi</taxon>
        <taxon>Dikarya</taxon>
        <taxon>Basidiomycota</taxon>
        <taxon>Agaricomycotina</taxon>
        <taxon>Agaricomycetes</taxon>
        <taxon>Agaricomycetidae</taxon>
        <taxon>Agaricales</taxon>
        <taxon>Marasmiineae</taxon>
        <taxon>Marasmiaceae</taxon>
        <taxon>Moniliophthora</taxon>
    </lineage>
</organism>
<dbReference type="OrthoDB" id="1055148at2759"/>
<evidence type="ECO:0000256" key="3">
    <source>
        <dbReference type="ARBA" id="ARBA00022617"/>
    </source>
</evidence>
<name>V2WJR4_MONRO</name>
<evidence type="ECO:0000256" key="4">
    <source>
        <dbReference type="ARBA" id="ARBA00022723"/>
    </source>
</evidence>
<dbReference type="GO" id="GO:0005506">
    <property type="term" value="F:iron ion binding"/>
    <property type="evidence" value="ECO:0007669"/>
    <property type="project" value="InterPro"/>
</dbReference>
<protein>
    <submittedName>
        <fullName evidence="9">Cytochrome p450</fullName>
    </submittedName>
</protein>
<reference evidence="9 10" key="1">
    <citation type="journal article" date="2014" name="BMC Genomics">
        <title>Genome and secretome analysis of the hemibiotrophic fungal pathogen, Moniliophthora roreri, which causes frosty pod rot disease of cacao: mechanisms of the biotrophic and necrotrophic phases.</title>
        <authorList>
            <person name="Meinhardt L.W."/>
            <person name="Costa G.G.L."/>
            <person name="Thomazella D.P.T."/>
            <person name="Teixeira P.J.P.L."/>
            <person name="Carazzolle M.F."/>
            <person name="Schuster S.C."/>
            <person name="Carlson J.E."/>
            <person name="Guiltinan M.J."/>
            <person name="Mieczkowski P."/>
            <person name="Farmer A."/>
            <person name="Ramaraj T."/>
            <person name="Crozier J."/>
            <person name="Davis R.E."/>
            <person name="Shao J."/>
            <person name="Melnick R.L."/>
            <person name="Pereira G.A.G."/>
            <person name="Bailey B.A."/>
        </authorList>
    </citation>
    <scope>NUCLEOTIDE SEQUENCE [LARGE SCALE GENOMIC DNA]</scope>
    <source>
        <strain evidence="9 10">MCA 2997</strain>
    </source>
</reference>
<keyword evidence="8" id="KW-0812">Transmembrane</keyword>
<keyword evidence="8" id="KW-1133">Transmembrane helix</keyword>
<evidence type="ECO:0000256" key="1">
    <source>
        <dbReference type="ARBA" id="ARBA00001971"/>
    </source>
</evidence>
<keyword evidence="8" id="KW-0472">Membrane</keyword>
<dbReference type="Gene3D" id="1.10.630.10">
    <property type="entry name" value="Cytochrome P450"/>
    <property type="match status" value="1"/>
</dbReference>
<dbReference type="HOGENOM" id="CLU_1886307_0_0_1"/>
<feature type="transmembrane region" description="Helical" evidence="8">
    <location>
        <begin position="42"/>
        <end position="60"/>
    </location>
</feature>
<evidence type="ECO:0000313" key="10">
    <source>
        <dbReference type="Proteomes" id="UP000017559"/>
    </source>
</evidence>
<evidence type="ECO:0000256" key="7">
    <source>
        <dbReference type="ARBA" id="ARBA00023033"/>
    </source>
</evidence>
<comment type="caution">
    <text evidence="9">The sequence shown here is derived from an EMBL/GenBank/DDBJ whole genome shotgun (WGS) entry which is preliminary data.</text>
</comment>
<accession>V2WJR4</accession>
<dbReference type="GO" id="GO:0020037">
    <property type="term" value="F:heme binding"/>
    <property type="evidence" value="ECO:0007669"/>
    <property type="project" value="InterPro"/>
</dbReference>
<keyword evidence="5" id="KW-0560">Oxidoreductase</keyword>
<dbReference type="SUPFAM" id="SSF48264">
    <property type="entry name" value="Cytochrome P450"/>
    <property type="match status" value="1"/>
</dbReference>
<keyword evidence="7" id="KW-0503">Monooxygenase</keyword>
<keyword evidence="6" id="KW-0408">Iron</keyword>
<evidence type="ECO:0000256" key="5">
    <source>
        <dbReference type="ARBA" id="ARBA00023002"/>
    </source>
</evidence>